<keyword evidence="2" id="KW-1133">Transmembrane helix</keyword>
<proteinExistence type="predicted"/>
<dbReference type="EMBL" id="JAWCUI010000062">
    <property type="protein sequence ID" value="KAL1890413.1"/>
    <property type="molecule type" value="Genomic_DNA"/>
</dbReference>
<evidence type="ECO:0000313" key="5">
    <source>
        <dbReference type="Proteomes" id="UP001583186"/>
    </source>
</evidence>
<dbReference type="InterPro" id="IPR013715">
    <property type="entry name" value="DUF1746"/>
</dbReference>
<evidence type="ECO:0000259" key="3">
    <source>
        <dbReference type="Pfam" id="PF08508"/>
    </source>
</evidence>
<feature type="transmembrane region" description="Helical" evidence="2">
    <location>
        <begin position="157"/>
        <end position="176"/>
    </location>
</feature>
<gene>
    <name evidence="4" type="ORF">Sste5346_008240</name>
</gene>
<keyword evidence="2" id="KW-0472">Membrane</keyword>
<dbReference type="Pfam" id="PF08508">
    <property type="entry name" value="DUF1746"/>
    <property type="match status" value="1"/>
</dbReference>
<feature type="compositionally biased region" description="Low complexity" evidence="1">
    <location>
        <begin position="24"/>
        <end position="36"/>
    </location>
</feature>
<dbReference type="InterPro" id="IPR038967">
    <property type="entry name" value="Dsc4-like"/>
</dbReference>
<keyword evidence="2" id="KW-0812">Transmembrane</keyword>
<evidence type="ECO:0000256" key="1">
    <source>
        <dbReference type="SAM" id="MobiDB-lite"/>
    </source>
</evidence>
<dbReference type="Proteomes" id="UP001583186">
    <property type="component" value="Unassembled WGS sequence"/>
</dbReference>
<feature type="region of interest" description="Disordered" evidence="1">
    <location>
        <begin position="237"/>
        <end position="289"/>
    </location>
</feature>
<reference evidence="4 5" key="1">
    <citation type="journal article" date="2024" name="IMA Fungus">
        <title>IMA Genome - F19 : A genome assembly and annotation guide to empower mycologists, including annotated draft genome sequences of Ceratocystis pirilliformis, Diaporthe australafricana, Fusarium ophioides, Paecilomyces lecythidis, and Sporothrix stenoceras.</title>
        <authorList>
            <person name="Aylward J."/>
            <person name="Wilson A.M."/>
            <person name="Visagie C.M."/>
            <person name="Spraker J."/>
            <person name="Barnes I."/>
            <person name="Buitendag C."/>
            <person name="Ceriani C."/>
            <person name="Del Mar Angel L."/>
            <person name="du Plessis D."/>
            <person name="Fuchs T."/>
            <person name="Gasser K."/>
            <person name="Kramer D."/>
            <person name="Li W."/>
            <person name="Munsamy K."/>
            <person name="Piso A."/>
            <person name="Price J.L."/>
            <person name="Sonnekus B."/>
            <person name="Thomas C."/>
            <person name="van der Nest A."/>
            <person name="van Dijk A."/>
            <person name="van Heerden A."/>
            <person name="van Vuuren N."/>
            <person name="Yilmaz N."/>
            <person name="Duong T.A."/>
            <person name="van der Merwe N.A."/>
            <person name="Wingfield M.J."/>
            <person name="Wingfield B.D."/>
        </authorList>
    </citation>
    <scope>NUCLEOTIDE SEQUENCE [LARGE SCALE GENOMIC DNA]</scope>
    <source>
        <strain evidence="4 5">CMW 5346</strain>
    </source>
</reference>
<protein>
    <recommendedName>
        <fullName evidence="3">DUF1746 domain-containing protein</fullName>
    </recommendedName>
</protein>
<dbReference type="PANTHER" id="PTHR39405">
    <property type="entry name" value="DSC E3 UBIQUITIN LIGASE COMPLEX SUBUNIT 4"/>
    <property type="match status" value="1"/>
</dbReference>
<feature type="region of interest" description="Disordered" evidence="1">
    <location>
        <begin position="1"/>
        <end position="36"/>
    </location>
</feature>
<feature type="domain" description="DUF1746" evidence="3">
    <location>
        <begin position="59"/>
        <end position="173"/>
    </location>
</feature>
<dbReference type="PANTHER" id="PTHR39405:SF1">
    <property type="entry name" value="DSC E3 UBIQUITIN LIGASE COMPLEX SUBUNIT 4"/>
    <property type="match status" value="1"/>
</dbReference>
<evidence type="ECO:0000313" key="4">
    <source>
        <dbReference type="EMBL" id="KAL1890413.1"/>
    </source>
</evidence>
<feature type="transmembrane region" description="Helical" evidence="2">
    <location>
        <begin position="55"/>
        <end position="73"/>
    </location>
</feature>
<name>A0ABR3YRC5_9PEZI</name>
<evidence type="ECO:0000256" key="2">
    <source>
        <dbReference type="SAM" id="Phobius"/>
    </source>
</evidence>
<comment type="caution">
    <text evidence="4">The sequence shown here is derived from an EMBL/GenBank/DDBJ whole genome shotgun (WGS) entry which is preliminary data.</text>
</comment>
<organism evidence="4 5">
    <name type="scientific">Sporothrix stenoceras</name>
    <dbReference type="NCBI Taxonomy" id="5173"/>
    <lineage>
        <taxon>Eukaryota</taxon>
        <taxon>Fungi</taxon>
        <taxon>Dikarya</taxon>
        <taxon>Ascomycota</taxon>
        <taxon>Pezizomycotina</taxon>
        <taxon>Sordariomycetes</taxon>
        <taxon>Sordariomycetidae</taxon>
        <taxon>Ophiostomatales</taxon>
        <taxon>Ophiostomataceae</taxon>
        <taxon>Sporothrix</taxon>
    </lineage>
</organism>
<keyword evidence="5" id="KW-1185">Reference proteome</keyword>
<accession>A0ABR3YRC5</accession>
<sequence length="360" mass="37831">MNSNDAAAGAGRPRSSTRTRRSRANTATRRSTTSSAVVGKVREGLKKKLGFYTDMMSQIDMLVFAELCALYYMDCSFFRFFIRAAPHSFFLSPKSEDFVIPLDARKPHVLAIFAPNALCLLAHSLGALPRASEANRGYLHGGVMIDFVGQKAPTSSLGLVLLDLIVLILQCLMLAIHTEREKLRRLVSPIRTAGAAASTAAATRAGGTTPAVATTAANTATAATGTATTIAPTIQDQDAAERGAAPPQQPAPRDGAGSLASPSGSNNEPDEDERLHNIDLGGPLGAASPEEAADNALDALSSGANIGDFYIIHAIRQALREKEGGAAAQSLQSIGYAVTLARLAAERRTRARAAAQPRPQ</sequence>
<feature type="compositionally biased region" description="Low complexity" evidence="1">
    <location>
        <begin position="242"/>
        <end position="257"/>
    </location>
</feature>